<dbReference type="InterPro" id="IPR000836">
    <property type="entry name" value="PRTase_dom"/>
</dbReference>
<comment type="caution">
    <text evidence="7">The sequence shown here is derived from an EMBL/GenBank/DDBJ whole genome shotgun (WGS) entry which is preliminary data.</text>
</comment>
<dbReference type="AlphaFoldDB" id="H1LG89"/>
<evidence type="ECO:0000256" key="5">
    <source>
        <dbReference type="HAMAP-Rule" id="MF_01219"/>
    </source>
</evidence>
<protein>
    <recommendedName>
        <fullName evidence="5">Bifunctional protein PyrR</fullName>
    </recommendedName>
    <domain>
        <recommendedName>
            <fullName evidence="5">Pyrimidine operon regulatory protein</fullName>
        </recommendedName>
    </domain>
    <domain>
        <recommendedName>
            <fullName evidence="5">Uracil phosphoribosyltransferase</fullName>
            <shortName evidence="5">UPRTase</shortName>
            <ecNumber evidence="5">2.4.2.9</ecNumber>
        </recommendedName>
    </domain>
</protein>
<reference evidence="7 8" key="1">
    <citation type="submission" date="2011-09" db="EMBL/GenBank/DDBJ databases">
        <authorList>
            <person name="Weinstock G."/>
            <person name="Sodergren E."/>
            <person name="Clifton S."/>
            <person name="Fulton L."/>
            <person name="Fulton B."/>
            <person name="Courtney L."/>
            <person name="Fronick C."/>
            <person name="Harrison M."/>
            <person name="Strong C."/>
            <person name="Farmer C."/>
            <person name="Delahaunty K."/>
            <person name="Markovic C."/>
            <person name="Hall O."/>
            <person name="Minx P."/>
            <person name="Tomlinson C."/>
            <person name="Mitreva M."/>
            <person name="Hou S."/>
            <person name="Chen J."/>
            <person name="Wollam A."/>
            <person name="Pepin K.H."/>
            <person name="Johnson M."/>
            <person name="Bhonagiri V."/>
            <person name="Zhang X."/>
            <person name="Suruliraj S."/>
            <person name="Warren W."/>
            <person name="Chinwalla A."/>
            <person name="Mardis E.R."/>
            <person name="Wilson R.K."/>
        </authorList>
    </citation>
    <scope>NUCLEOTIDE SEQUENCE [LARGE SCALE GENOMIC DNA]</scope>
    <source>
        <strain evidence="7 8">F0435</strain>
    </source>
</reference>
<feature type="short sequence motif" description="PRPP-binding" evidence="5">
    <location>
        <begin position="100"/>
        <end position="112"/>
    </location>
</feature>
<comment type="similarity">
    <text evidence="1 5">Belongs to the purine/pyrimidine phosphoribosyltransferase family. PyrR subfamily.</text>
</comment>
<dbReference type="EMBL" id="AGRJ01000152">
    <property type="protein sequence ID" value="EHO51101.1"/>
    <property type="molecule type" value="Genomic_DNA"/>
</dbReference>
<evidence type="ECO:0000256" key="4">
    <source>
        <dbReference type="ARBA" id="ARBA00023163"/>
    </source>
</evidence>
<dbReference type="SUPFAM" id="SSF53271">
    <property type="entry name" value="PRTase-like"/>
    <property type="match status" value="1"/>
</dbReference>
<dbReference type="GO" id="GO:0006353">
    <property type="term" value="P:DNA-templated transcription termination"/>
    <property type="evidence" value="ECO:0007669"/>
    <property type="project" value="UniProtKB-UniRule"/>
</dbReference>
<dbReference type="NCBIfam" id="NF003549">
    <property type="entry name" value="PRK05205.1-5"/>
    <property type="match status" value="1"/>
</dbReference>
<dbReference type="InterPro" id="IPR023050">
    <property type="entry name" value="PyrR"/>
</dbReference>
<keyword evidence="4 5" id="KW-0804">Transcription</keyword>
<dbReference type="EC" id="2.4.2.9" evidence="5"/>
<evidence type="ECO:0000313" key="7">
    <source>
        <dbReference type="EMBL" id="EHO51101.1"/>
    </source>
</evidence>
<dbReference type="GO" id="GO:0004845">
    <property type="term" value="F:uracil phosphoribosyltransferase activity"/>
    <property type="evidence" value="ECO:0007669"/>
    <property type="project" value="UniProtKB-UniRule"/>
</dbReference>
<organism evidence="7 8">
    <name type="scientific">Lentilactobacillus kisonensis F0435</name>
    <dbReference type="NCBI Taxonomy" id="797516"/>
    <lineage>
        <taxon>Bacteria</taxon>
        <taxon>Bacillati</taxon>
        <taxon>Bacillota</taxon>
        <taxon>Bacilli</taxon>
        <taxon>Lactobacillales</taxon>
        <taxon>Lactobacillaceae</taxon>
        <taxon>Lentilactobacillus</taxon>
    </lineage>
</organism>
<evidence type="ECO:0000256" key="1">
    <source>
        <dbReference type="ARBA" id="ARBA00005565"/>
    </source>
</evidence>
<evidence type="ECO:0000259" key="6">
    <source>
        <dbReference type="Pfam" id="PF00156"/>
    </source>
</evidence>
<comment type="function">
    <text evidence="5">Regulates transcriptional attenuation of the pyrimidine nucleotide (pyr) operon by binding in a uridine-dependent manner to specific sites on pyr mRNA. This disrupts an antiterminator hairpin in the RNA and favors formation of a downstream transcription terminator, leading to a reduced expression of downstream genes.</text>
</comment>
<evidence type="ECO:0000256" key="3">
    <source>
        <dbReference type="ARBA" id="ARBA00023015"/>
    </source>
</evidence>
<dbReference type="HAMAP" id="MF_01219">
    <property type="entry name" value="PyrR"/>
    <property type="match status" value="1"/>
</dbReference>
<keyword evidence="5 7" id="KW-0328">Glycosyltransferase</keyword>
<dbReference type="Pfam" id="PF00156">
    <property type="entry name" value="Pribosyltran"/>
    <property type="match status" value="1"/>
</dbReference>
<dbReference type="STRING" id="797516.HMPREF9104_01616"/>
<dbReference type="PANTHER" id="PTHR11608">
    <property type="entry name" value="BIFUNCTIONAL PROTEIN PYRR"/>
    <property type="match status" value="1"/>
</dbReference>
<keyword evidence="5 7" id="KW-0808">Transferase</keyword>
<evidence type="ECO:0000256" key="2">
    <source>
        <dbReference type="ARBA" id="ARBA00022472"/>
    </source>
</evidence>
<accession>H1LG89</accession>
<sequence length="229" mass="26158">MMGKIILDKMAMQRALTRITYEIVEKNKGVEDLVLIGIKTRGIFLANRIANRLQQLENVTIPVGELDITNYRDDIEHDSMSSDVKMSNNKIDFSIEGKRVILVDDVLYTGRTVRAALSAVMDLGRPKSINLAVLVDRGHRELPIRADFVGKNIPSSQKEKIKVYVSEIDDKDAVELIKVLLKMGSQHDAKIFDIRRWICVPWQGVWFISNNDRGISCKFNYERLSGNYF</sequence>
<dbReference type="NCBIfam" id="NF003545">
    <property type="entry name" value="PRK05205.1-1"/>
    <property type="match status" value="1"/>
</dbReference>
<comment type="function">
    <text evidence="5">Also displays a weak uracil phosphoribosyltransferase activity which is not physiologically significant.</text>
</comment>
<dbReference type="InterPro" id="IPR029057">
    <property type="entry name" value="PRTase-like"/>
</dbReference>
<keyword evidence="3 5" id="KW-0805">Transcription regulation</keyword>
<dbReference type="CDD" id="cd06223">
    <property type="entry name" value="PRTases_typeI"/>
    <property type="match status" value="1"/>
</dbReference>
<dbReference type="PATRIC" id="fig|797516.3.peg.1438"/>
<keyword evidence="5" id="KW-0694">RNA-binding</keyword>
<dbReference type="FunFam" id="3.40.50.2020:FF:000020">
    <property type="entry name" value="Bifunctional protein PyrR"/>
    <property type="match status" value="1"/>
</dbReference>
<comment type="subunit">
    <text evidence="5">Homodimer and homohexamer; in equilibrium.</text>
</comment>
<dbReference type="Gene3D" id="3.40.50.2020">
    <property type="match status" value="1"/>
</dbReference>
<feature type="domain" description="Phosphoribosyltransferase" evidence="6">
    <location>
        <begin position="4"/>
        <end position="156"/>
    </location>
</feature>
<dbReference type="Proteomes" id="UP000005025">
    <property type="component" value="Unassembled WGS sequence"/>
</dbReference>
<keyword evidence="2 5" id="KW-0806">Transcription termination</keyword>
<dbReference type="NCBIfam" id="NF003548">
    <property type="entry name" value="PRK05205.1-4"/>
    <property type="match status" value="1"/>
</dbReference>
<dbReference type="GO" id="GO:0003723">
    <property type="term" value="F:RNA binding"/>
    <property type="evidence" value="ECO:0007669"/>
    <property type="project" value="UniProtKB-UniRule"/>
</dbReference>
<name>H1LG89_9LACO</name>
<dbReference type="InterPro" id="IPR050137">
    <property type="entry name" value="PyrR_bifunctional"/>
</dbReference>
<comment type="catalytic activity">
    <reaction evidence="5">
        <text>UMP + diphosphate = 5-phospho-alpha-D-ribose 1-diphosphate + uracil</text>
        <dbReference type="Rhea" id="RHEA:13017"/>
        <dbReference type="ChEBI" id="CHEBI:17568"/>
        <dbReference type="ChEBI" id="CHEBI:33019"/>
        <dbReference type="ChEBI" id="CHEBI:57865"/>
        <dbReference type="ChEBI" id="CHEBI:58017"/>
        <dbReference type="EC" id="2.4.2.9"/>
    </reaction>
</comment>
<gene>
    <name evidence="5" type="primary">pyrR</name>
    <name evidence="7" type="ORF">HMPREF9104_01616</name>
</gene>
<dbReference type="HOGENOM" id="CLU_094234_2_1_9"/>
<proteinExistence type="inferred from homology"/>
<dbReference type="PANTHER" id="PTHR11608:SF0">
    <property type="entry name" value="BIFUNCTIONAL PROTEIN PYRR"/>
    <property type="match status" value="1"/>
</dbReference>
<evidence type="ECO:0000313" key="8">
    <source>
        <dbReference type="Proteomes" id="UP000005025"/>
    </source>
</evidence>